<dbReference type="AlphaFoldDB" id="A0A031K5U0"/>
<dbReference type="Proteomes" id="UP000024329">
    <property type="component" value="Unassembled WGS sequence"/>
</dbReference>
<evidence type="ECO:0000256" key="7">
    <source>
        <dbReference type="ARBA" id="ARBA00023136"/>
    </source>
</evidence>
<keyword evidence="5 8" id="KW-1133">Transmembrane helix</keyword>
<feature type="transmembrane region" description="Helical" evidence="8">
    <location>
        <begin position="93"/>
        <end position="115"/>
    </location>
</feature>
<evidence type="ECO:0000256" key="8">
    <source>
        <dbReference type="SAM" id="Phobius"/>
    </source>
</evidence>
<proteinExistence type="predicted"/>
<dbReference type="GO" id="GO:1902600">
    <property type="term" value="P:proton transmembrane transport"/>
    <property type="evidence" value="ECO:0007669"/>
    <property type="project" value="InterPro"/>
</dbReference>
<feature type="transmembrane region" description="Helical" evidence="8">
    <location>
        <begin position="303"/>
        <end position="325"/>
    </location>
</feature>
<keyword evidence="3" id="KW-0050">Antiport</keyword>
<keyword evidence="2" id="KW-0813">Transport</keyword>
<feature type="transmembrane region" description="Helical" evidence="8">
    <location>
        <begin position="186"/>
        <end position="208"/>
    </location>
</feature>
<evidence type="ECO:0000256" key="3">
    <source>
        <dbReference type="ARBA" id="ARBA00022449"/>
    </source>
</evidence>
<dbReference type="PANTHER" id="PTHR43562:SF1">
    <property type="entry name" value="NA(+)_H(+) ANTIPORTER YJBQ-RELATED"/>
    <property type="match status" value="1"/>
</dbReference>
<keyword evidence="7 8" id="KW-0472">Membrane</keyword>
<feature type="transmembrane region" description="Helical" evidence="8">
    <location>
        <begin position="156"/>
        <end position="180"/>
    </location>
</feature>
<feature type="transmembrane region" description="Helical" evidence="8">
    <location>
        <begin position="121"/>
        <end position="144"/>
    </location>
</feature>
<feature type="transmembrane region" description="Helical" evidence="8">
    <location>
        <begin position="245"/>
        <end position="261"/>
    </location>
</feature>
<evidence type="ECO:0000313" key="11">
    <source>
        <dbReference type="Proteomes" id="UP000024329"/>
    </source>
</evidence>
<evidence type="ECO:0000256" key="1">
    <source>
        <dbReference type="ARBA" id="ARBA00004141"/>
    </source>
</evidence>
<feature type="transmembrane region" description="Helical" evidence="8">
    <location>
        <begin position="31"/>
        <end position="50"/>
    </location>
</feature>
<feature type="transmembrane region" description="Helical" evidence="8">
    <location>
        <begin position="62"/>
        <end position="81"/>
    </location>
</feature>
<evidence type="ECO:0000259" key="9">
    <source>
        <dbReference type="Pfam" id="PF00999"/>
    </source>
</evidence>
<feature type="transmembrane region" description="Helical" evidence="8">
    <location>
        <begin position="366"/>
        <end position="387"/>
    </location>
</feature>
<organism evidence="10 11">
    <name type="scientific">Novosphingobium resinovorum</name>
    <dbReference type="NCBI Taxonomy" id="158500"/>
    <lineage>
        <taxon>Bacteria</taxon>
        <taxon>Pseudomonadati</taxon>
        <taxon>Pseudomonadota</taxon>
        <taxon>Alphaproteobacteria</taxon>
        <taxon>Sphingomonadales</taxon>
        <taxon>Sphingomonadaceae</taxon>
        <taxon>Novosphingobium</taxon>
    </lineage>
</organism>
<dbReference type="EMBL" id="JFYZ01000002">
    <property type="protein sequence ID" value="EZP83972.1"/>
    <property type="molecule type" value="Genomic_DNA"/>
</dbReference>
<keyword evidence="4 8" id="KW-0812">Transmembrane</keyword>
<protein>
    <submittedName>
        <fullName evidence="10">Putative Na+/ H+ antiporter</fullName>
    </submittedName>
</protein>
<dbReference type="GO" id="GO:0015297">
    <property type="term" value="F:antiporter activity"/>
    <property type="evidence" value="ECO:0007669"/>
    <property type="project" value="UniProtKB-KW"/>
</dbReference>
<keyword evidence="6" id="KW-0406">Ion transport</keyword>
<evidence type="ECO:0000256" key="2">
    <source>
        <dbReference type="ARBA" id="ARBA00022448"/>
    </source>
</evidence>
<dbReference type="InterPro" id="IPR006153">
    <property type="entry name" value="Cation/H_exchanger_TM"/>
</dbReference>
<dbReference type="Gene3D" id="1.20.1530.20">
    <property type="match status" value="1"/>
</dbReference>
<feature type="transmembrane region" description="Helical" evidence="8">
    <location>
        <begin position="332"/>
        <end position="354"/>
    </location>
</feature>
<feature type="transmembrane region" description="Helical" evidence="8">
    <location>
        <begin position="6"/>
        <end position="24"/>
    </location>
</feature>
<evidence type="ECO:0000256" key="6">
    <source>
        <dbReference type="ARBA" id="ARBA00023065"/>
    </source>
</evidence>
<dbReference type="PATRIC" id="fig|158500.4.peg.1196"/>
<evidence type="ECO:0000256" key="5">
    <source>
        <dbReference type="ARBA" id="ARBA00022989"/>
    </source>
</evidence>
<dbReference type="eggNOG" id="COG0475">
    <property type="taxonomic scope" value="Bacteria"/>
</dbReference>
<feature type="transmembrane region" description="Helical" evidence="8">
    <location>
        <begin position="273"/>
        <end position="291"/>
    </location>
</feature>
<evidence type="ECO:0000313" key="10">
    <source>
        <dbReference type="EMBL" id="EZP83972.1"/>
    </source>
</evidence>
<sequence>MIPVSTIALACAGIAGAAIVARWIPKALVPALVFEIAFGIAAGPDALGLIEPGPAMDILAKIGFAVLMLIAGLEIDLGTLLGQGDAGRGARPLKLALAMSLATVVLAGLGVWLLLGGDMPIVHLAIYAVILSTTSVGVVVPAIQERRLADSAFGQTVLSTALFADFFTMIAISALAGIVVSGDAAGALGSFTLVGIAALAIWLVPPMLKRLPALGLDSRTSLPLVRASIALLFCAAWLAEALGSELVLAAFLAGLLLGRIIPRGSHRRETIEAIGYGFVVPFFFINVGLKFDIEALGASPTALALVPGFLAVAFANKILPSLLLVPDHGRRNAFAAGLLLSVRLSLIVAASDIATRIGVFNAATNAAMILVAITSAAIAPLLFNALIQPEGARKLA</sequence>
<feature type="domain" description="Cation/H+ exchanger transmembrane" evidence="9">
    <location>
        <begin position="18"/>
        <end position="383"/>
    </location>
</feature>
<reference evidence="10 11" key="1">
    <citation type="submission" date="2014-03" db="EMBL/GenBank/DDBJ databases">
        <title>Whole genome sequence of Novosphingobium resinovorum KF1.</title>
        <authorList>
            <person name="Gan H.M."/>
            <person name="Gan H.Y."/>
            <person name="Chew T.H."/>
            <person name="Savka M.A."/>
        </authorList>
    </citation>
    <scope>NUCLEOTIDE SEQUENCE [LARGE SCALE GENOMIC DNA]</scope>
    <source>
        <strain evidence="10 11">KF1</strain>
    </source>
</reference>
<comment type="subcellular location">
    <subcellularLocation>
        <location evidence="1">Membrane</location>
        <topology evidence="1">Multi-pass membrane protein</topology>
    </subcellularLocation>
</comment>
<name>A0A031K5U0_9SPHN</name>
<comment type="caution">
    <text evidence="10">The sequence shown here is derived from an EMBL/GenBank/DDBJ whole genome shotgun (WGS) entry which is preliminary data.</text>
</comment>
<gene>
    <name evidence="10" type="ORF">BV97_01165</name>
</gene>
<dbReference type="InterPro" id="IPR038770">
    <property type="entry name" value="Na+/solute_symporter_sf"/>
</dbReference>
<dbReference type="GO" id="GO:0016020">
    <property type="term" value="C:membrane"/>
    <property type="evidence" value="ECO:0007669"/>
    <property type="project" value="UniProtKB-SubCell"/>
</dbReference>
<dbReference type="PANTHER" id="PTHR43562">
    <property type="entry name" value="NAPA-TYPE SODIUM/HYDROGEN ANTIPORTER"/>
    <property type="match status" value="1"/>
</dbReference>
<accession>A0A031K5U0</accession>
<evidence type="ECO:0000256" key="4">
    <source>
        <dbReference type="ARBA" id="ARBA00022692"/>
    </source>
</evidence>
<dbReference type="Pfam" id="PF00999">
    <property type="entry name" value="Na_H_Exchanger"/>
    <property type="match status" value="1"/>
</dbReference>